<evidence type="ECO:0000256" key="7">
    <source>
        <dbReference type="ARBA" id="ARBA00022692"/>
    </source>
</evidence>
<feature type="region of interest" description="Disordered" evidence="20">
    <location>
        <begin position="467"/>
        <end position="521"/>
    </location>
</feature>
<keyword evidence="13" id="KW-0802">TPR repeat</keyword>
<evidence type="ECO:0000256" key="1">
    <source>
        <dbReference type="ARBA" id="ARBA00000900"/>
    </source>
</evidence>
<dbReference type="SUPFAM" id="SSF57850">
    <property type="entry name" value="RING/U-box"/>
    <property type="match status" value="1"/>
</dbReference>
<reference evidence="23 24" key="1">
    <citation type="submission" date="2016-04" db="EMBL/GenBank/DDBJ databases">
        <title>Evolutionary innovation and constraint leading to complex multicellularity in the Ascomycota.</title>
        <authorList>
            <person name="Cisse O."/>
            <person name="Nguyen A."/>
            <person name="Hewitt D.A."/>
            <person name="Jedd G."/>
            <person name="Stajich J.E."/>
        </authorList>
    </citation>
    <scope>NUCLEOTIDE SEQUENCE [LARGE SCALE GENOMIC DNA]</scope>
    <source>
        <strain evidence="23 24">DAH-3</strain>
    </source>
</reference>
<feature type="region of interest" description="Disordered" evidence="20">
    <location>
        <begin position="299"/>
        <end position="328"/>
    </location>
</feature>
<comment type="similarity">
    <text evidence="3">Belongs to the FIS1 family.</text>
</comment>
<evidence type="ECO:0000256" key="15">
    <source>
        <dbReference type="ARBA" id="ARBA00022989"/>
    </source>
</evidence>
<dbReference type="GO" id="GO:0061630">
    <property type="term" value="F:ubiquitin protein ligase activity"/>
    <property type="evidence" value="ECO:0007669"/>
    <property type="project" value="UniProtKB-EC"/>
</dbReference>
<dbReference type="OrthoDB" id="421154at2759"/>
<keyword evidence="7 21" id="KW-0812">Transmembrane</keyword>
<gene>
    <name evidence="23" type="ORF">NEOLI_000046</name>
</gene>
<evidence type="ECO:0000256" key="9">
    <source>
        <dbReference type="ARBA" id="ARBA00022737"/>
    </source>
</evidence>
<dbReference type="SMART" id="SM00184">
    <property type="entry name" value="RING"/>
    <property type="match status" value="1"/>
</dbReference>
<dbReference type="PANTHER" id="PTHR13247">
    <property type="entry name" value="TETRATRICOPEPTIDE REPEAT PROTEIN 11 TPR REPEAT PROTEIN 11"/>
    <property type="match status" value="1"/>
</dbReference>
<organism evidence="23 24">
    <name type="scientific">Neolecta irregularis (strain DAH-3)</name>
    <dbReference type="NCBI Taxonomy" id="1198029"/>
    <lineage>
        <taxon>Eukaryota</taxon>
        <taxon>Fungi</taxon>
        <taxon>Dikarya</taxon>
        <taxon>Ascomycota</taxon>
        <taxon>Taphrinomycotina</taxon>
        <taxon>Neolectales</taxon>
        <taxon>Neolectaceae</taxon>
        <taxon>Neolecta</taxon>
    </lineage>
</organism>
<evidence type="ECO:0000259" key="22">
    <source>
        <dbReference type="PROSITE" id="PS50089"/>
    </source>
</evidence>
<keyword evidence="12" id="KW-1000">Mitochondrion outer membrane</keyword>
<evidence type="ECO:0000256" key="11">
    <source>
        <dbReference type="ARBA" id="ARBA00022786"/>
    </source>
</evidence>
<dbReference type="InterPro" id="IPR001841">
    <property type="entry name" value="Znf_RING"/>
</dbReference>
<evidence type="ECO:0000256" key="5">
    <source>
        <dbReference type="ARBA" id="ARBA00014314"/>
    </source>
</evidence>
<dbReference type="InterPro" id="IPR011990">
    <property type="entry name" value="TPR-like_helical_dom_sf"/>
</dbReference>
<evidence type="ECO:0000256" key="17">
    <source>
        <dbReference type="ARBA" id="ARBA00023136"/>
    </source>
</evidence>
<feature type="compositionally biased region" description="Polar residues" evidence="20">
    <location>
        <begin position="512"/>
        <end position="521"/>
    </location>
</feature>
<dbReference type="FunFam" id="3.30.40.10:FF:000127">
    <property type="entry name" value="E3 ubiquitin-protein ligase RNF181"/>
    <property type="match status" value="1"/>
</dbReference>
<keyword evidence="15 21" id="KW-1133">Transmembrane helix</keyword>
<dbReference type="InterPro" id="IPR016543">
    <property type="entry name" value="Fis1"/>
</dbReference>
<evidence type="ECO:0000256" key="6">
    <source>
        <dbReference type="ARBA" id="ARBA00022679"/>
    </source>
</evidence>
<dbReference type="GO" id="GO:0000266">
    <property type="term" value="P:mitochondrial fission"/>
    <property type="evidence" value="ECO:0007669"/>
    <property type="project" value="InterPro"/>
</dbReference>
<evidence type="ECO:0000256" key="3">
    <source>
        <dbReference type="ARBA" id="ARBA00008937"/>
    </source>
</evidence>
<accession>A0A1U7LWZ0</accession>
<keyword evidence="11" id="KW-0833">Ubl conjugation pathway</keyword>
<keyword evidence="9" id="KW-0677">Repeat</keyword>
<feature type="compositionally biased region" description="Low complexity" evidence="20">
    <location>
        <begin position="311"/>
        <end position="328"/>
    </location>
</feature>
<dbReference type="InterPro" id="IPR013083">
    <property type="entry name" value="Znf_RING/FYVE/PHD"/>
</dbReference>
<keyword evidence="10 19" id="KW-0863">Zinc-finger</keyword>
<comment type="catalytic activity">
    <reaction evidence="1">
        <text>S-ubiquitinyl-[E2 ubiquitin-conjugating enzyme]-L-cysteine + [acceptor protein]-L-lysine = [E2 ubiquitin-conjugating enzyme]-L-cysteine + N(6)-ubiquitinyl-[acceptor protein]-L-lysine.</text>
        <dbReference type="EC" id="2.3.2.27"/>
    </reaction>
</comment>
<evidence type="ECO:0000256" key="2">
    <source>
        <dbReference type="ARBA" id="ARBA00004572"/>
    </source>
</evidence>
<feature type="domain" description="RING-type" evidence="22">
    <location>
        <begin position="422"/>
        <end position="463"/>
    </location>
</feature>
<feature type="compositionally biased region" description="Low complexity" evidence="20">
    <location>
        <begin position="473"/>
        <end position="502"/>
    </location>
</feature>
<evidence type="ECO:0000313" key="24">
    <source>
        <dbReference type="Proteomes" id="UP000186594"/>
    </source>
</evidence>
<evidence type="ECO:0000256" key="21">
    <source>
        <dbReference type="SAM" id="Phobius"/>
    </source>
</evidence>
<dbReference type="Pfam" id="PF14853">
    <property type="entry name" value="Fis1_TPR_C"/>
    <property type="match status" value="1"/>
</dbReference>
<dbReference type="Pfam" id="PF14852">
    <property type="entry name" value="Fis1_TPR_N"/>
    <property type="match status" value="1"/>
</dbReference>
<dbReference type="EC" id="2.3.2.27" evidence="4"/>
<comment type="subcellular location">
    <subcellularLocation>
        <location evidence="2">Mitochondrion outer membrane</location>
        <topology evidence="2">Single-pass membrane protein</topology>
    </subcellularLocation>
</comment>
<evidence type="ECO:0000256" key="20">
    <source>
        <dbReference type="SAM" id="MobiDB-lite"/>
    </source>
</evidence>
<dbReference type="Gene3D" id="3.30.40.10">
    <property type="entry name" value="Zinc/RING finger domain, C3HC4 (zinc finger)"/>
    <property type="match status" value="1"/>
</dbReference>
<dbReference type="PANTHER" id="PTHR13247:SF0">
    <property type="entry name" value="MITOCHONDRIAL FISSION 1 PROTEIN"/>
    <property type="match status" value="1"/>
</dbReference>
<dbReference type="InterPro" id="IPR028058">
    <property type="entry name" value="Fis1_TPR_N"/>
</dbReference>
<dbReference type="InterPro" id="IPR028061">
    <property type="entry name" value="Fis1_TPR_C"/>
</dbReference>
<evidence type="ECO:0000256" key="4">
    <source>
        <dbReference type="ARBA" id="ARBA00012483"/>
    </source>
</evidence>
<keyword evidence="17 21" id="KW-0472">Membrane</keyword>
<comment type="caution">
    <text evidence="23">The sequence shown here is derived from an EMBL/GenBank/DDBJ whole genome shotgun (WGS) entry which is preliminary data.</text>
</comment>
<feature type="compositionally biased region" description="Polar residues" evidence="20">
    <location>
        <begin position="299"/>
        <end position="310"/>
    </location>
</feature>
<comment type="function">
    <text evidence="18">Has a role in mitochondrial fission. Has a role in outer membrane fission but not matrix separation.</text>
</comment>
<dbReference type="SUPFAM" id="SSF48452">
    <property type="entry name" value="TPR-like"/>
    <property type="match status" value="1"/>
</dbReference>
<dbReference type="CDD" id="cd12212">
    <property type="entry name" value="Fis1"/>
    <property type="match status" value="1"/>
</dbReference>
<evidence type="ECO:0000256" key="18">
    <source>
        <dbReference type="ARBA" id="ARBA00025016"/>
    </source>
</evidence>
<dbReference type="Gene3D" id="1.25.40.10">
    <property type="entry name" value="Tetratricopeptide repeat domain"/>
    <property type="match status" value="1"/>
</dbReference>
<feature type="transmembrane region" description="Helical" evidence="21">
    <location>
        <begin position="131"/>
        <end position="158"/>
    </location>
</feature>
<evidence type="ECO:0000256" key="12">
    <source>
        <dbReference type="ARBA" id="ARBA00022787"/>
    </source>
</evidence>
<keyword evidence="16" id="KW-0496">Mitochondrion</keyword>
<dbReference type="FunFam" id="1.25.40.10:FF:000179">
    <property type="entry name" value="Mitochondrial fission 1 protein"/>
    <property type="match status" value="1"/>
</dbReference>
<evidence type="ECO:0000313" key="23">
    <source>
        <dbReference type="EMBL" id="OLL27031.1"/>
    </source>
</evidence>
<proteinExistence type="inferred from homology"/>
<evidence type="ECO:0000256" key="19">
    <source>
        <dbReference type="PROSITE-ProRule" id="PRU00175"/>
    </source>
</evidence>
<name>A0A1U7LWZ0_NEOID</name>
<dbReference type="Pfam" id="PF13639">
    <property type="entry name" value="zf-RING_2"/>
    <property type="match status" value="1"/>
</dbReference>
<evidence type="ECO:0000256" key="13">
    <source>
        <dbReference type="ARBA" id="ARBA00022803"/>
    </source>
</evidence>
<dbReference type="GO" id="GO:0005741">
    <property type="term" value="C:mitochondrial outer membrane"/>
    <property type="evidence" value="ECO:0007669"/>
    <property type="project" value="UniProtKB-SubCell"/>
</dbReference>
<dbReference type="Proteomes" id="UP000186594">
    <property type="component" value="Unassembled WGS sequence"/>
</dbReference>
<dbReference type="STRING" id="1198029.A0A1U7LWZ0"/>
<keyword evidence="24" id="KW-1185">Reference proteome</keyword>
<dbReference type="GO" id="GO:0005778">
    <property type="term" value="C:peroxisomal membrane"/>
    <property type="evidence" value="ECO:0007669"/>
    <property type="project" value="TreeGrafter"/>
</dbReference>
<keyword evidence="8" id="KW-0479">Metal-binding</keyword>
<dbReference type="PROSITE" id="PS50089">
    <property type="entry name" value="ZF_RING_2"/>
    <property type="match status" value="1"/>
</dbReference>
<evidence type="ECO:0000256" key="14">
    <source>
        <dbReference type="ARBA" id="ARBA00022833"/>
    </source>
</evidence>
<keyword evidence="6" id="KW-0808">Transferase</keyword>
<evidence type="ECO:0000256" key="16">
    <source>
        <dbReference type="ARBA" id="ARBA00023128"/>
    </source>
</evidence>
<evidence type="ECO:0000256" key="10">
    <source>
        <dbReference type="ARBA" id="ARBA00022771"/>
    </source>
</evidence>
<dbReference type="GO" id="GO:0008270">
    <property type="term" value="F:zinc ion binding"/>
    <property type="evidence" value="ECO:0007669"/>
    <property type="project" value="UniProtKB-KW"/>
</dbReference>
<dbReference type="InterPro" id="IPR033745">
    <property type="entry name" value="Fis1_cytosol"/>
</dbReference>
<protein>
    <recommendedName>
        <fullName evidence="5">Mitochondrial fission 1 protein</fullName>
        <ecNumber evidence="4">2.3.2.27</ecNumber>
    </recommendedName>
</protein>
<keyword evidence="14" id="KW-0862">Zinc</keyword>
<dbReference type="GO" id="GO:0016559">
    <property type="term" value="P:peroxisome fission"/>
    <property type="evidence" value="ECO:0007669"/>
    <property type="project" value="TreeGrafter"/>
</dbReference>
<dbReference type="EMBL" id="LXFE01000126">
    <property type="protein sequence ID" value="OLL27031.1"/>
    <property type="molecule type" value="Genomic_DNA"/>
</dbReference>
<dbReference type="GO" id="GO:0000422">
    <property type="term" value="P:autophagy of mitochondrion"/>
    <property type="evidence" value="ECO:0007669"/>
    <property type="project" value="TreeGrafter"/>
</dbReference>
<sequence length="521" mass="57918">MVKSNLPYAADAEAPLKDAELEVLERQFQKEGQFVSIQTRFNYAWGLIKSKKRQDQQEGVALLTTVYREAPERRRECLYYLALGHYKLGKYTEARRYNEILLEKEPGNMQAKSLQALIDDRVAKEGYMGMAVVGTVAAVLGGILIGSIQIVWLTYIIVFPMPSQPQCYFCHECQAEIMASELVQGRCPCGSDFLELIEENNDPRAFHYMSMAGEGTDDDEPLPGSYYPQPNRRHWETQAEEFEDIEVDSDPQHESPGRAGFGLQNIFGNRRETTPGATAAPENVLSMFENLMLSLMGNPATTNGGTARSETTVQSRQGQVQQGSPSPQVTDLASFLQQAFGNSQFAAFGNHAAGFERVFRDFRGRGEEFAWSNGTGSLDDIITQILEQTHHQSANPPAADNIIESLPKKKVDREMAASKAQCSVCRDEFEVGNVYAKLPCKHLFHTECITQWLKINGICPLCRKSVSDPPEPEATAPSSPLRVRTTPSSSSASSSIRSTRPARGFRFPGAFPTQNDYDPLE</sequence>
<evidence type="ECO:0000256" key="8">
    <source>
        <dbReference type="ARBA" id="ARBA00022723"/>
    </source>
</evidence>
<dbReference type="AlphaFoldDB" id="A0A1U7LWZ0"/>
<dbReference type="GO" id="GO:0016567">
    <property type="term" value="P:protein ubiquitination"/>
    <property type="evidence" value="ECO:0007669"/>
    <property type="project" value="UniProtKB-ARBA"/>
</dbReference>